<evidence type="ECO:0000313" key="9">
    <source>
        <dbReference type="Proteomes" id="UP000308901"/>
    </source>
</evidence>
<dbReference type="OrthoDB" id="9806388at2"/>
<protein>
    <submittedName>
        <fullName evidence="8">M24 family metallopeptidase</fullName>
    </submittedName>
</protein>
<evidence type="ECO:0000259" key="7">
    <source>
        <dbReference type="Pfam" id="PF01321"/>
    </source>
</evidence>
<dbReference type="PANTHER" id="PTHR46112">
    <property type="entry name" value="AMINOPEPTIDASE"/>
    <property type="match status" value="1"/>
</dbReference>
<dbReference type="GO" id="GO:0046872">
    <property type="term" value="F:metal ion binding"/>
    <property type="evidence" value="ECO:0007669"/>
    <property type="project" value="UniProtKB-KW"/>
</dbReference>
<proteinExistence type="inferred from homology"/>
<dbReference type="PANTHER" id="PTHR46112:SF3">
    <property type="entry name" value="AMINOPEPTIDASE YPDF"/>
    <property type="match status" value="1"/>
</dbReference>
<dbReference type="GO" id="GO:0006508">
    <property type="term" value="P:proteolysis"/>
    <property type="evidence" value="ECO:0007669"/>
    <property type="project" value="UniProtKB-KW"/>
</dbReference>
<dbReference type="Pfam" id="PF01321">
    <property type="entry name" value="Creatinase_N"/>
    <property type="match status" value="1"/>
</dbReference>
<evidence type="ECO:0000256" key="3">
    <source>
        <dbReference type="ARBA" id="ARBA00022801"/>
    </source>
</evidence>
<dbReference type="PROSITE" id="PS00491">
    <property type="entry name" value="PROLINE_PEPTIDASE"/>
    <property type="match status" value="1"/>
</dbReference>
<dbReference type="InterPro" id="IPR050659">
    <property type="entry name" value="Peptidase_M24B"/>
</dbReference>
<dbReference type="RefSeq" id="WP_138151366.1">
    <property type="nucleotide sequence ID" value="NZ_VANU01000001.1"/>
</dbReference>
<accession>A0A5R8Y4B6</accession>
<evidence type="ECO:0000256" key="1">
    <source>
        <dbReference type="ARBA" id="ARBA00022670"/>
    </source>
</evidence>
<evidence type="ECO:0000256" key="4">
    <source>
        <dbReference type="ARBA" id="ARBA00023049"/>
    </source>
</evidence>
<dbReference type="GO" id="GO:0008237">
    <property type="term" value="F:metallopeptidase activity"/>
    <property type="evidence" value="ECO:0007669"/>
    <property type="project" value="UniProtKB-KW"/>
</dbReference>
<dbReference type="Proteomes" id="UP000308901">
    <property type="component" value="Unassembled WGS sequence"/>
</dbReference>
<dbReference type="InterPro" id="IPR000587">
    <property type="entry name" value="Creatinase_N"/>
</dbReference>
<evidence type="ECO:0000259" key="6">
    <source>
        <dbReference type="Pfam" id="PF00557"/>
    </source>
</evidence>
<keyword evidence="3" id="KW-0378">Hydrolase</keyword>
<keyword evidence="1" id="KW-0645">Protease</keyword>
<organism evidence="8 9">
    <name type="scientific">Arcobacter arenosus</name>
    <dbReference type="NCBI Taxonomy" id="2576037"/>
    <lineage>
        <taxon>Bacteria</taxon>
        <taxon>Pseudomonadati</taxon>
        <taxon>Campylobacterota</taxon>
        <taxon>Epsilonproteobacteria</taxon>
        <taxon>Campylobacterales</taxon>
        <taxon>Arcobacteraceae</taxon>
        <taxon>Arcobacter</taxon>
    </lineage>
</organism>
<dbReference type="Gene3D" id="3.90.230.10">
    <property type="entry name" value="Creatinase/methionine aminopeptidase superfamily"/>
    <property type="match status" value="1"/>
</dbReference>
<keyword evidence="2 5" id="KW-0479">Metal-binding</keyword>
<dbReference type="InterPro" id="IPR000994">
    <property type="entry name" value="Pept_M24"/>
</dbReference>
<dbReference type="Gene3D" id="3.40.350.10">
    <property type="entry name" value="Creatinase/prolidase N-terminal domain"/>
    <property type="match status" value="1"/>
</dbReference>
<dbReference type="SUPFAM" id="SSF55920">
    <property type="entry name" value="Creatinase/aminopeptidase"/>
    <property type="match status" value="1"/>
</dbReference>
<evidence type="ECO:0000313" key="8">
    <source>
        <dbReference type="EMBL" id="TLP40964.1"/>
    </source>
</evidence>
<dbReference type="SUPFAM" id="SSF53092">
    <property type="entry name" value="Creatinase/prolidase N-terminal domain"/>
    <property type="match status" value="1"/>
</dbReference>
<dbReference type="Pfam" id="PF00557">
    <property type="entry name" value="Peptidase_M24"/>
    <property type="match status" value="1"/>
</dbReference>
<gene>
    <name evidence="8" type="ORF">FDK22_02815</name>
</gene>
<feature type="domain" description="Creatinase N-terminal" evidence="7">
    <location>
        <begin position="4"/>
        <end position="101"/>
    </location>
</feature>
<keyword evidence="4" id="KW-0482">Metalloprotease</keyword>
<comment type="similarity">
    <text evidence="5">Belongs to the peptidase M24B family.</text>
</comment>
<sequence>MKNYILLNENAVFYECGFSCDNVVFLNLNNEKYFITDARYTVEAKEFTKNCEVIESSNLIEDTKLLLKKNKIKKIVFDPNDFRLSFYQKLTSELKTEFKAQENFSKLKRIIKTDEEIEYLKKAAQIGRDGFKQLAKYIGKNGFNEEESFLHFKAIEKMSSFGKYDLSFDPIVAINANAAKPHALPTSKRLKLNNLILVDAGVKYKRYCSDRTCTSNANFEKFSFKREQKFKNKKHQKIYDLVYKAQLNAISKARVGMKASQIDNLTRSVIEKAGFGKYFVHSTGHGVGLDIHEFPNINSRSDVIIEDNMVFTIEPGIYLPKEFGVRIEDTVVMKNGKALIL</sequence>
<reference evidence="8 9" key="1">
    <citation type="submission" date="2019-05" db="EMBL/GenBank/DDBJ databases">
        <title>Arcobacter sp. nov., isolated from sea sediment.</title>
        <authorList>
            <person name="Kim W."/>
        </authorList>
    </citation>
    <scope>NUCLEOTIDE SEQUENCE [LARGE SCALE GENOMIC DNA]</scope>
    <source>
        <strain evidence="8 9">CAU 1517</strain>
    </source>
</reference>
<dbReference type="InterPro" id="IPR029149">
    <property type="entry name" value="Creatin/AminoP/Spt16_N"/>
</dbReference>
<evidence type="ECO:0000256" key="2">
    <source>
        <dbReference type="ARBA" id="ARBA00022723"/>
    </source>
</evidence>
<evidence type="ECO:0000256" key="5">
    <source>
        <dbReference type="RuleBase" id="RU000590"/>
    </source>
</evidence>
<dbReference type="EMBL" id="VANU01000001">
    <property type="protein sequence ID" value="TLP40964.1"/>
    <property type="molecule type" value="Genomic_DNA"/>
</dbReference>
<dbReference type="InterPro" id="IPR001131">
    <property type="entry name" value="Peptidase_M24B_aminopep-P_CS"/>
</dbReference>
<dbReference type="InterPro" id="IPR036005">
    <property type="entry name" value="Creatinase/aminopeptidase-like"/>
</dbReference>
<dbReference type="AlphaFoldDB" id="A0A5R8Y4B6"/>
<name>A0A5R8Y4B6_9BACT</name>
<keyword evidence="9" id="KW-1185">Reference proteome</keyword>
<comment type="caution">
    <text evidence="8">The sequence shown here is derived from an EMBL/GenBank/DDBJ whole genome shotgun (WGS) entry which is preliminary data.</text>
</comment>
<feature type="domain" description="Peptidase M24" evidence="6">
    <location>
        <begin position="118"/>
        <end position="334"/>
    </location>
</feature>